<dbReference type="EMBL" id="GL349450">
    <property type="protein sequence ID" value="KNC48267.1"/>
    <property type="molecule type" value="Genomic_DNA"/>
</dbReference>
<dbReference type="RefSeq" id="XP_013758834.1">
    <property type="nucleotide sequence ID" value="XM_013903380.1"/>
</dbReference>
<evidence type="ECO:0000313" key="3">
    <source>
        <dbReference type="Proteomes" id="UP000054408"/>
    </source>
</evidence>
<proteinExistence type="predicted"/>
<feature type="region of interest" description="Disordered" evidence="1">
    <location>
        <begin position="42"/>
        <end position="77"/>
    </location>
</feature>
<dbReference type="GeneID" id="25564036"/>
<keyword evidence="3" id="KW-1185">Reference proteome</keyword>
<organism evidence="2 3">
    <name type="scientific">Thecamonas trahens ATCC 50062</name>
    <dbReference type="NCBI Taxonomy" id="461836"/>
    <lineage>
        <taxon>Eukaryota</taxon>
        <taxon>Apusozoa</taxon>
        <taxon>Apusomonadida</taxon>
        <taxon>Apusomonadidae</taxon>
        <taxon>Thecamonas</taxon>
    </lineage>
</organism>
<protein>
    <submittedName>
        <fullName evidence="2">Uncharacterized protein</fullName>
    </submittedName>
</protein>
<gene>
    <name evidence="2" type="ORF">AMSG_04497</name>
</gene>
<dbReference type="Proteomes" id="UP000054408">
    <property type="component" value="Unassembled WGS sequence"/>
</dbReference>
<evidence type="ECO:0000256" key="1">
    <source>
        <dbReference type="SAM" id="MobiDB-lite"/>
    </source>
</evidence>
<name>A0A0L0D7A4_THETB</name>
<accession>A0A0L0D7A4</accession>
<sequence length="77" mass="7686">MGESSEVAACLGQLEKVLEYLAEPADAEAGAKVMAFLAAHGQAGKTERKVKVEGGGASRGGGSSEAPSAKRAKPLDG</sequence>
<feature type="compositionally biased region" description="Gly residues" evidence="1">
    <location>
        <begin position="53"/>
        <end position="63"/>
    </location>
</feature>
<reference evidence="2 3" key="1">
    <citation type="submission" date="2010-05" db="EMBL/GenBank/DDBJ databases">
        <title>The Genome Sequence of Thecamonas trahens ATCC 50062.</title>
        <authorList>
            <consortium name="The Broad Institute Genome Sequencing Platform"/>
            <person name="Russ C."/>
            <person name="Cuomo C."/>
            <person name="Shea T."/>
            <person name="Young S.K."/>
            <person name="Zeng Q."/>
            <person name="Koehrsen M."/>
            <person name="Haas B."/>
            <person name="Borodovsky M."/>
            <person name="Guigo R."/>
            <person name="Alvarado L."/>
            <person name="Berlin A."/>
            <person name="Bochicchio J."/>
            <person name="Borenstein D."/>
            <person name="Chapman S."/>
            <person name="Chen Z."/>
            <person name="Freedman E."/>
            <person name="Gellesch M."/>
            <person name="Goldberg J."/>
            <person name="Griggs A."/>
            <person name="Gujja S."/>
            <person name="Heilman E."/>
            <person name="Heiman D."/>
            <person name="Hepburn T."/>
            <person name="Howarth C."/>
            <person name="Jen D."/>
            <person name="Larson L."/>
            <person name="Mehta T."/>
            <person name="Park D."/>
            <person name="Pearson M."/>
            <person name="Roberts A."/>
            <person name="Saif S."/>
            <person name="Shenoy N."/>
            <person name="Sisk P."/>
            <person name="Stolte C."/>
            <person name="Sykes S."/>
            <person name="Thomson T."/>
            <person name="Walk T."/>
            <person name="White J."/>
            <person name="Yandava C."/>
            <person name="Burger G."/>
            <person name="Gray M.W."/>
            <person name="Holland P.W.H."/>
            <person name="King N."/>
            <person name="Lang F.B.F."/>
            <person name="Roger A.J."/>
            <person name="Ruiz-Trillo I."/>
            <person name="Lander E."/>
            <person name="Nusbaum C."/>
        </authorList>
    </citation>
    <scope>NUCLEOTIDE SEQUENCE [LARGE SCALE GENOMIC DNA]</scope>
    <source>
        <strain evidence="2 3">ATCC 50062</strain>
    </source>
</reference>
<evidence type="ECO:0000313" key="2">
    <source>
        <dbReference type="EMBL" id="KNC48267.1"/>
    </source>
</evidence>
<dbReference type="AlphaFoldDB" id="A0A0L0D7A4"/>